<organism evidence="2 3">
    <name type="scientific">Terrapene triunguis</name>
    <name type="common">Three-toed box turtle</name>
    <dbReference type="NCBI Taxonomy" id="2587831"/>
    <lineage>
        <taxon>Eukaryota</taxon>
        <taxon>Metazoa</taxon>
        <taxon>Chordata</taxon>
        <taxon>Craniata</taxon>
        <taxon>Vertebrata</taxon>
        <taxon>Euteleostomi</taxon>
        <taxon>Archelosauria</taxon>
        <taxon>Testudinata</taxon>
        <taxon>Testudines</taxon>
        <taxon>Cryptodira</taxon>
        <taxon>Durocryptodira</taxon>
        <taxon>Testudinoidea</taxon>
        <taxon>Emydidae</taxon>
        <taxon>Terrapene</taxon>
    </lineage>
</organism>
<reference evidence="2" key="1">
    <citation type="submission" date="2025-08" db="UniProtKB">
        <authorList>
            <consortium name="Ensembl"/>
        </authorList>
    </citation>
    <scope>IDENTIFICATION</scope>
</reference>
<feature type="compositionally biased region" description="Basic and acidic residues" evidence="1">
    <location>
        <begin position="33"/>
        <end position="57"/>
    </location>
</feature>
<evidence type="ECO:0000256" key="1">
    <source>
        <dbReference type="SAM" id="MobiDB-lite"/>
    </source>
</evidence>
<name>A0A674IJ54_9SAUR</name>
<keyword evidence="3" id="KW-1185">Reference proteome</keyword>
<proteinExistence type="predicted"/>
<sequence>MEPVIRVQPPSPHLSGVDSSSSPEEAGFQPIDPKQHVFRMEYKSESDKPTKKDKEEPSESGDSCKASTEESNIFHSDAGIIAETDESKCCYRYGPFGHDTSHSSASQDDALAEDVSRARSTLASGLTKSGKDFESCQSVSYSEEPSTEYSSLTTKKDEFEGYAADTDESGVPRITSPYENVPSEHFFTICESRIET</sequence>
<protein>
    <submittedName>
        <fullName evidence="2">Uncharacterized protein</fullName>
    </submittedName>
</protein>
<dbReference type="AlphaFoldDB" id="A0A674IJ54"/>
<evidence type="ECO:0000313" key="2">
    <source>
        <dbReference type="Ensembl" id="ENSTMTP00000009471.1"/>
    </source>
</evidence>
<dbReference type="Ensembl" id="ENSTMTT00000009793.1">
    <property type="protein sequence ID" value="ENSTMTP00000009471.1"/>
    <property type="gene ID" value="ENSTMTG00000006900.1"/>
</dbReference>
<accession>A0A674IJ54</accession>
<dbReference type="Proteomes" id="UP000472274">
    <property type="component" value="Unplaced"/>
</dbReference>
<evidence type="ECO:0000313" key="3">
    <source>
        <dbReference type="Proteomes" id="UP000472274"/>
    </source>
</evidence>
<feature type="region of interest" description="Disordered" evidence="1">
    <location>
        <begin position="1"/>
        <end position="79"/>
    </location>
</feature>
<reference evidence="2" key="2">
    <citation type="submission" date="2025-09" db="UniProtKB">
        <authorList>
            <consortium name="Ensembl"/>
        </authorList>
    </citation>
    <scope>IDENTIFICATION</scope>
</reference>
<dbReference type="InParanoid" id="A0A674IJ54"/>
<dbReference type="GeneTree" id="ENSGT01000000221544"/>
<feature type="compositionally biased region" description="Polar residues" evidence="1">
    <location>
        <begin position="65"/>
        <end position="74"/>
    </location>
</feature>